<gene>
    <name evidence="1" type="ORF">V5E97_26785</name>
</gene>
<evidence type="ECO:0000313" key="1">
    <source>
        <dbReference type="EMBL" id="XBH01923.1"/>
    </source>
</evidence>
<protein>
    <submittedName>
        <fullName evidence="1">Uncharacterized protein</fullName>
    </submittedName>
</protein>
<accession>A0AAU7C9Y4</accession>
<sequence length="71" mass="7682">MRRNSRNPRPAGWAIHSAFVPRHDGPRRLEQAIRILLGAGPEAAGIPSTTVGDINHESCRLCQGLDREAGA</sequence>
<name>A0AAU7C9Y4_9BACT</name>
<dbReference type="RefSeq" id="WP_406694667.1">
    <property type="nucleotide sequence ID" value="NZ_CP155447.1"/>
</dbReference>
<proteinExistence type="predicted"/>
<dbReference type="AlphaFoldDB" id="A0AAU7C9Y4"/>
<organism evidence="1">
    <name type="scientific">Singulisphaera sp. Ch08</name>
    <dbReference type="NCBI Taxonomy" id="3120278"/>
    <lineage>
        <taxon>Bacteria</taxon>
        <taxon>Pseudomonadati</taxon>
        <taxon>Planctomycetota</taxon>
        <taxon>Planctomycetia</taxon>
        <taxon>Isosphaerales</taxon>
        <taxon>Isosphaeraceae</taxon>
        <taxon>Singulisphaera</taxon>
    </lineage>
</organism>
<reference evidence="1" key="1">
    <citation type="submission" date="2024-05" db="EMBL/GenBank/DDBJ databases">
        <title>Planctomycetes of the genus Singulisphaera possess chitinolytic capabilities.</title>
        <authorList>
            <person name="Ivanova A."/>
        </authorList>
    </citation>
    <scope>NUCLEOTIDE SEQUENCE</scope>
    <source>
        <strain evidence="1">Ch08T</strain>
    </source>
</reference>
<dbReference type="EMBL" id="CP155447">
    <property type="protein sequence ID" value="XBH01923.1"/>
    <property type="molecule type" value="Genomic_DNA"/>
</dbReference>